<gene>
    <name evidence="1" type="ORF">BKA59DRAFT_451242</name>
</gene>
<evidence type="ECO:0000313" key="2">
    <source>
        <dbReference type="Proteomes" id="UP000813427"/>
    </source>
</evidence>
<dbReference type="EMBL" id="JAGPXF010000002">
    <property type="protein sequence ID" value="KAH7257186.1"/>
    <property type="molecule type" value="Genomic_DNA"/>
</dbReference>
<comment type="caution">
    <text evidence="1">The sequence shown here is derived from an EMBL/GenBank/DDBJ whole genome shotgun (WGS) entry which is preliminary data.</text>
</comment>
<dbReference type="AlphaFoldDB" id="A0A8K0S1H9"/>
<organism evidence="1 2">
    <name type="scientific">Fusarium tricinctum</name>
    <dbReference type="NCBI Taxonomy" id="61284"/>
    <lineage>
        <taxon>Eukaryota</taxon>
        <taxon>Fungi</taxon>
        <taxon>Dikarya</taxon>
        <taxon>Ascomycota</taxon>
        <taxon>Pezizomycotina</taxon>
        <taxon>Sordariomycetes</taxon>
        <taxon>Hypocreomycetidae</taxon>
        <taxon>Hypocreales</taxon>
        <taxon>Nectriaceae</taxon>
        <taxon>Fusarium</taxon>
        <taxon>Fusarium tricinctum species complex</taxon>
    </lineage>
</organism>
<dbReference type="OrthoDB" id="10497732at2759"/>
<reference evidence="1" key="1">
    <citation type="journal article" date="2021" name="Nat. Commun.">
        <title>Genetic determinants of endophytism in the Arabidopsis root mycobiome.</title>
        <authorList>
            <person name="Mesny F."/>
            <person name="Miyauchi S."/>
            <person name="Thiergart T."/>
            <person name="Pickel B."/>
            <person name="Atanasova L."/>
            <person name="Karlsson M."/>
            <person name="Huettel B."/>
            <person name="Barry K.W."/>
            <person name="Haridas S."/>
            <person name="Chen C."/>
            <person name="Bauer D."/>
            <person name="Andreopoulos W."/>
            <person name="Pangilinan J."/>
            <person name="LaButti K."/>
            <person name="Riley R."/>
            <person name="Lipzen A."/>
            <person name="Clum A."/>
            <person name="Drula E."/>
            <person name="Henrissat B."/>
            <person name="Kohler A."/>
            <person name="Grigoriev I.V."/>
            <person name="Martin F.M."/>
            <person name="Hacquard S."/>
        </authorList>
    </citation>
    <scope>NUCLEOTIDE SEQUENCE</scope>
    <source>
        <strain evidence="1">MPI-SDFR-AT-0068</strain>
    </source>
</reference>
<proteinExistence type="predicted"/>
<evidence type="ECO:0000313" key="1">
    <source>
        <dbReference type="EMBL" id="KAH7257186.1"/>
    </source>
</evidence>
<sequence length="187" mass="21230">MCSCRLESSIPMEVALEWKLLPFEESWALPPAYLKSSAIRPNMLSHTPWYRHPLVPGAVFMTCSSLLLWLRIFPQAPGIVYRWVTSHTPRQLMGRGILILEGMRKSIEPVKELINILLPDIRIDFDGFRVTAYQSYAINRPQIIVRSPSDIQSCLGHLMEGALNPPAVLAAVFYADQNSAARHPDRY</sequence>
<protein>
    <submittedName>
        <fullName evidence="1">Uncharacterized protein</fullName>
    </submittedName>
</protein>
<dbReference type="Proteomes" id="UP000813427">
    <property type="component" value="Unassembled WGS sequence"/>
</dbReference>
<accession>A0A8K0S1H9</accession>
<name>A0A8K0S1H9_9HYPO</name>
<keyword evidence="2" id="KW-1185">Reference proteome</keyword>